<dbReference type="RefSeq" id="YP_009574384.1">
    <property type="nucleotide sequence ID" value="NC_041444.1"/>
</dbReference>
<accession>A0A482EAJ3</accession>
<dbReference type="Pfam" id="PF00961">
    <property type="entry name" value="LAGLIDADG_1"/>
    <property type="match status" value="1"/>
</dbReference>
<dbReference type="EMBL" id="MK547645">
    <property type="protein sequence ID" value="QBM31651.1"/>
    <property type="molecule type" value="Genomic_DNA"/>
</dbReference>
<evidence type="ECO:0000313" key="2">
    <source>
        <dbReference type="EMBL" id="QBM31651.1"/>
    </source>
</evidence>
<dbReference type="GeneID" id="39697746"/>
<gene>
    <name evidence="2" type="primary">orf301</name>
</gene>
<dbReference type="InterPro" id="IPR004860">
    <property type="entry name" value="LAGLIDADG_dom"/>
</dbReference>
<protein>
    <recommendedName>
        <fullName evidence="1">Homing endonuclease LAGLIDADG domain-containing protein</fullName>
    </recommendedName>
</protein>
<keyword evidence="2" id="KW-0496">Mitochondrion</keyword>
<dbReference type="GO" id="GO:0004519">
    <property type="term" value="F:endonuclease activity"/>
    <property type="evidence" value="ECO:0007669"/>
    <property type="project" value="InterPro"/>
</dbReference>
<dbReference type="PANTHER" id="PTHR36181">
    <property type="entry name" value="INTRON-ENCODED ENDONUCLEASE AI3-RELATED"/>
    <property type="match status" value="1"/>
</dbReference>
<organism evidence="2">
    <name type="scientific">Arthrobotrys musiformis</name>
    <dbReference type="NCBI Taxonomy" id="47236"/>
    <lineage>
        <taxon>Eukaryota</taxon>
        <taxon>Fungi</taxon>
        <taxon>Dikarya</taxon>
        <taxon>Ascomycota</taxon>
        <taxon>Pezizomycotina</taxon>
        <taxon>Orbiliomycetes</taxon>
        <taxon>Orbiliales</taxon>
        <taxon>Orbiliaceae</taxon>
        <taxon>Arthrobotrys</taxon>
    </lineage>
</organism>
<dbReference type="PANTHER" id="PTHR36181:SF2">
    <property type="entry name" value="INTRON-ENCODED ENDONUCLEASE AI3-RELATED"/>
    <property type="match status" value="1"/>
</dbReference>
<proteinExistence type="predicted"/>
<dbReference type="InterPro" id="IPR051289">
    <property type="entry name" value="LAGLIDADG_Endonuclease"/>
</dbReference>
<reference evidence="2" key="2">
    <citation type="submission" date="2019-02" db="EMBL/GenBank/DDBJ databases">
        <authorList>
            <person name="Zhang Y."/>
        </authorList>
    </citation>
    <scope>NUCLEOTIDE SEQUENCE</scope>
    <source>
        <strain evidence="2">YMF1.03721</strain>
    </source>
</reference>
<reference evidence="2" key="1">
    <citation type="journal article" date="2019" name="Mitochondrial DNA Part B Resour">
        <title>The complete mitochondrial genomes of the nematode-trapping fungus Arthrobotrys musiformis.</title>
        <authorList>
            <person name="Zhang Y.-Q."/>
            <person name="Yu Z.-F."/>
        </authorList>
    </citation>
    <scope>NUCLEOTIDE SEQUENCE</scope>
    <source>
        <strain evidence="2">YMF1.03721</strain>
    </source>
</reference>
<dbReference type="Gene3D" id="3.10.28.10">
    <property type="entry name" value="Homing endonucleases"/>
    <property type="match status" value="1"/>
</dbReference>
<feature type="domain" description="Homing endonuclease LAGLIDADG" evidence="1">
    <location>
        <begin position="47"/>
        <end position="158"/>
    </location>
</feature>
<evidence type="ECO:0000259" key="1">
    <source>
        <dbReference type="Pfam" id="PF00961"/>
    </source>
</evidence>
<dbReference type="AlphaFoldDB" id="A0A482EAJ3"/>
<dbReference type="GO" id="GO:0005739">
    <property type="term" value="C:mitochondrion"/>
    <property type="evidence" value="ECO:0007669"/>
    <property type="project" value="UniProtKB-ARBA"/>
</dbReference>
<dbReference type="InterPro" id="IPR027434">
    <property type="entry name" value="Homing_endonucl"/>
</dbReference>
<geneLocation type="mitochondrion" evidence="2"/>
<dbReference type="SUPFAM" id="SSF55608">
    <property type="entry name" value="Homing endonucleases"/>
    <property type="match status" value="1"/>
</dbReference>
<name>A0A482EAJ3_9PEZI</name>
<sequence>MYINRDSNTLNKQKIYSEIILLKDSMNDKRVVFDLPLNHIRITGNYLVGLLEGDGSFYLNKNDMTVRFSLVTTTIDRLLLEKIREFLLSQLDEYSCILGSSTGLININDKRKLKTNNKPISVLEIYQIDYICNIFIPYLDSLQFRTKKFLDYLDFKTIAFLIFQGKYLTDEGKSLIIKLGDTMNNSRLSTNSNPIILDKVTESELNSLIKAKPLINVDSEGRAMIISEKRYIRSTYIIKATFLNNSVSYFTNGVSCAKTLHVSNNTITQRLNDGKPVKNKDGLITAQNIKRIKAYSSPINT</sequence>